<protein>
    <recommendedName>
        <fullName evidence="3">Methyl-accepting transducer domain-containing protein</fullName>
    </recommendedName>
</protein>
<name>A0A854NCQ4_CORDP</name>
<dbReference type="PANTHER" id="PTHR23242:SF9">
    <property type="entry name" value="TRANSCRIPTION FACTOR HOXA13"/>
    <property type="match status" value="1"/>
</dbReference>
<evidence type="ECO:0000259" key="3">
    <source>
        <dbReference type="PROSITE" id="PS50111"/>
    </source>
</evidence>
<feature type="region of interest" description="Disordered" evidence="2">
    <location>
        <begin position="479"/>
        <end position="506"/>
    </location>
</feature>
<dbReference type="AlphaFoldDB" id="A0A854NCQ4"/>
<comment type="caution">
    <text evidence="4">The sequence shown here is derived from an EMBL/GenBank/DDBJ whole genome shotgun (WGS) entry which is preliminary data.</text>
</comment>
<feature type="compositionally biased region" description="Basic and acidic residues" evidence="2">
    <location>
        <begin position="567"/>
        <end position="584"/>
    </location>
</feature>
<dbReference type="Pfam" id="PF03752">
    <property type="entry name" value="ALF"/>
    <property type="match status" value="4"/>
</dbReference>
<dbReference type="EMBL" id="LSZF01000027">
    <property type="protein sequence ID" value="OWM34040.1"/>
    <property type="molecule type" value="Genomic_DNA"/>
</dbReference>
<feature type="domain" description="Methyl-accepting transducer" evidence="3">
    <location>
        <begin position="304"/>
        <end position="538"/>
    </location>
</feature>
<dbReference type="GO" id="GO:0007165">
    <property type="term" value="P:signal transduction"/>
    <property type="evidence" value="ECO:0007669"/>
    <property type="project" value="UniProtKB-KW"/>
</dbReference>
<proteinExistence type="predicted"/>
<organism evidence="4 5">
    <name type="scientific">Corynebacterium diphtheriae bv. mitis</name>
    <dbReference type="NCBI Taxonomy" id="1806053"/>
    <lineage>
        <taxon>Bacteria</taxon>
        <taxon>Bacillati</taxon>
        <taxon>Actinomycetota</taxon>
        <taxon>Actinomycetes</taxon>
        <taxon>Mycobacteriales</taxon>
        <taxon>Corynebacteriaceae</taxon>
        <taxon>Corynebacterium</taxon>
    </lineage>
</organism>
<keyword evidence="1" id="KW-0807">Transducer</keyword>
<evidence type="ECO:0000313" key="5">
    <source>
        <dbReference type="Proteomes" id="UP000197692"/>
    </source>
</evidence>
<dbReference type="GO" id="GO:0016020">
    <property type="term" value="C:membrane"/>
    <property type="evidence" value="ECO:0007669"/>
    <property type="project" value="InterPro"/>
</dbReference>
<evidence type="ECO:0000313" key="4">
    <source>
        <dbReference type="EMBL" id="OWM34040.1"/>
    </source>
</evidence>
<dbReference type="InterPro" id="IPR005506">
    <property type="entry name" value="DUF312_ALF"/>
</dbReference>
<sequence>MFCERREPKRLIAGFISILLTAVLGISLTSADAVAQADEINLAQKAVQEQDAREFATSMLDTSFEASRQAAVIALSGSDQDWNAYFNGGREEAQLQDLRQILTTLATVGGENVQTEANRLLQSGSVEEISSFIDIGWQDAQLKDDRAQAWQAAQAEEGTSLKTAADKALRVDTAEALSDFVAGGEDEARANDKRREVYALSDSELPTVSANAAEALRIGTDTAIDEFLRYGQYVAADQDAEHMTVSQLVDLTIQESKTATDENNKAWMQADRAARAAEAARIATEKSRDEALAADSAQQRAGNAAAAAGRLASQSANMADQAVAASHEARAALRETAAALARAAAASARAQSAAAHAASAANAAAYDANAAHGARIAAEQARNAAQAAEQSQQAFRYAEEAAGFAQSAGQAAGSAARNADAAAAAATEAANAAGESQGAADEARAGAARARAAAGRARAAASEVDRLVANIRSLVEQTRQAAKEAAEHANNSAQSADDAAREAGNAHYAAQVAGRHAQFSSQSAERARNNIQLAKDIHEQATNSAQERLQAERAFLKEQARLAREIQDVADSKKAQEKQRKDDLTTQMNELRSSLPANEGEFDPTDEALSNLRQLALNAAQVGSPSVAGAAKVALTGNTDADLIEFAFNAYPDALFEDNLNLVNHWALFDPNEDLRNAADEAGYEDDITLDEFVNITAPQMRLPGLVKKAWELRDGAGPQVQAAADSALKEGTPDALDEFVNGDGYEKARYLDQVQQAYELTDTGGPEVQIAAEAAVTGDRQQLDEFVSIGQYRRAILDSQRDAHNAEINALLSAGQNAAELASQEAANAQEAYTRATGDAQRAIQYASEAQKWAGSAQQSAQLAQGHLASAQKSLSFALEQQQRAHQAANAAAADAAQATNNADQAASYAATAQVAAQSAAQSATDARQSANAAGNDAHLASQAANDAYFAAWEKEMAELEQARSVQAEGLANVESTSILQKIKDIIGKESLDLILDLIGVTDVLKCFHGEISGCLWTAVGLLPIGKAGKLIKALPAVRKLIGRAKDIKRAIEYSPIKAALDDALIPAACATLRLSNVRFRNTAAHLGTYRTPAPGQHSYAIVASKCKYPPTVKAINGRFPINGQYAGGKWRNGDPDLMPKDWSYGDIYFTDEGFPIFDRFVAQFDANAMTFNPEAMPHGKVPDVTITPTGRSYKDIRAADAVLGIDRRYRKEHGLVWHHHQDTGRMQLINKDVHDAVKHTGGYAIWSKPLNV</sequence>
<gene>
    <name evidence="4" type="ORF">AY602_08820</name>
</gene>
<accession>A0A854NCQ4</accession>
<evidence type="ECO:0000256" key="2">
    <source>
        <dbReference type="SAM" id="MobiDB-lite"/>
    </source>
</evidence>
<dbReference type="Pfam" id="PF12639">
    <property type="entry name" value="Colicin-DNase"/>
    <property type="match status" value="1"/>
</dbReference>
<dbReference type="RefSeq" id="WP_010935225.1">
    <property type="nucleotide sequence ID" value="NZ_JADQUO010000001.1"/>
</dbReference>
<dbReference type="PROSITE" id="PS50111">
    <property type="entry name" value="CHEMOTAXIS_TRANSDUC_2"/>
    <property type="match status" value="1"/>
</dbReference>
<reference evidence="5" key="1">
    <citation type="submission" date="2016-02" db="EMBL/GenBank/DDBJ databases">
        <title>Genomic analyses of a collection of pathogenic Corynebacterium diphtheriae.</title>
        <authorList>
            <person name="Sangal V."/>
            <person name="Titov L."/>
        </authorList>
    </citation>
    <scope>NUCLEOTIDE SEQUENCE [LARGE SCALE GENOMIC DNA]</scope>
    <source>
        <strain evidence="5">1438</strain>
    </source>
</reference>
<evidence type="ECO:0000256" key="1">
    <source>
        <dbReference type="PROSITE-ProRule" id="PRU00284"/>
    </source>
</evidence>
<dbReference type="PANTHER" id="PTHR23242">
    <property type="entry name" value="TRANSCRIPTION FACTOR HOXA13"/>
    <property type="match status" value="1"/>
</dbReference>
<dbReference type="Proteomes" id="UP000197692">
    <property type="component" value="Unassembled WGS sequence"/>
</dbReference>
<feature type="region of interest" description="Disordered" evidence="2">
    <location>
        <begin position="567"/>
        <end position="588"/>
    </location>
</feature>
<dbReference type="InterPro" id="IPR004089">
    <property type="entry name" value="MCPsignal_dom"/>
</dbReference>